<dbReference type="OrthoDB" id="428260at2759"/>
<comment type="similarity">
    <text evidence="1">Belongs to the class-A beta-lactamase family.</text>
</comment>
<dbReference type="Proteomes" id="UP000030651">
    <property type="component" value="Unassembled WGS sequence"/>
</dbReference>
<evidence type="ECO:0000313" key="5">
    <source>
        <dbReference type="Proteomes" id="UP000030651"/>
    </source>
</evidence>
<gene>
    <name evidence="4" type="ORF">PFICI_13862</name>
</gene>
<name>W3WMF2_PESFW</name>
<accession>W3WMF2</accession>
<dbReference type="HOGENOM" id="CLU_020027_11_1_1"/>
<dbReference type="AlphaFoldDB" id="W3WMF2"/>
<dbReference type="InterPro" id="IPR001466">
    <property type="entry name" value="Beta-lactam-related"/>
</dbReference>
<reference evidence="5" key="1">
    <citation type="journal article" date="2015" name="BMC Genomics">
        <title>Genomic and transcriptomic analysis of the endophytic fungus Pestalotiopsis fici reveals its lifestyle and high potential for synthesis of natural products.</title>
        <authorList>
            <person name="Wang X."/>
            <person name="Zhang X."/>
            <person name="Liu L."/>
            <person name="Xiang M."/>
            <person name="Wang W."/>
            <person name="Sun X."/>
            <person name="Che Y."/>
            <person name="Guo L."/>
            <person name="Liu G."/>
            <person name="Guo L."/>
            <person name="Wang C."/>
            <person name="Yin W.B."/>
            <person name="Stadler M."/>
            <person name="Zhang X."/>
            <person name="Liu X."/>
        </authorList>
    </citation>
    <scope>NUCLEOTIDE SEQUENCE [LARGE SCALE GENOMIC DNA]</scope>
    <source>
        <strain evidence="5">W106-1 / CGMCC3.15140</strain>
    </source>
</reference>
<evidence type="ECO:0000259" key="3">
    <source>
        <dbReference type="Pfam" id="PF00144"/>
    </source>
</evidence>
<dbReference type="STRING" id="1229662.W3WMF2"/>
<dbReference type="eggNOG" id="ENOG502QTJD">
    <property type="taxonomic scope" value="Eukaryota"/>
</dbReference>
<dbReference type="KEGG" id="pfy:PFICI_13862"/>
<evidence type="ECO:0000313" key="4">
    <source>
        <dbReference type="EMBL" id="ETS73996.1"/>
    </source>
</evidence>
<dbReference type="PANTHER" id="PTHR43283">
    <property type="entry name" value="BETA-LACTAMASE-RELATED"/>
    <property type="match status" value="1"/>
</dbReference>
<dbReference type="RefSeq" id="XP_007840634.1">
    <property type="nucleotide sequence ID" value="XM_007842443.1"/>
</dbReference>
<dbReference type="EMBL" id="KI912120">
    <property type="protein sequence ID" value="ETS73996.1"/>
    <property type="molecule type" value="Genomic_DNA"/>
</dbReference>
<dbReference type="InParanoid" id="W3WMF2"/>
<evidence type="ECO:0000256" key="2">
    <source>
        <dbReference type="ARBA" id="ARBA00022801"/>
    </source>
</evidence>
<evidence type="ECO:0000256" key="1">
    <source>
        <dbReference type="ARBA" id="ARBA00009009"/>
    </source>
</evidence>
<proteinExistence type="inferred from homology"/>
<keyword evidence="2" id="KW-0378">Hydrolase</keyword>
<keyword evidence="5" id="KW-1185">Reference proteome</keyword>
<dbReference type="SUPFAM" id="SSF56601">
    <property type="entry name" value="beta-lactamase/transpeptidase-like"/>
    <property type="match status" value="1"/>
</dbReference>
<dbReference type="Pfam" id="PF00144">
    <property type="entry name" value="Beta-lactamase"/>
    <property type="match status" value="1"/>
</dbReference>
<dbReference type="Gene3D" id="3.40.710.10">
    <property type="entry name" value="DD-peptidase/beta-lactamase superfamily"/>
    <property type="match status" value="1"/>
</dbReference>
<dbReference type="InterPro" id="IPR050789">
    <property type="entry name" value="Diverse_Enzym_Activities"/>
</dbReference>
<feature type="domain" description="Beta-lactamase-related" evidence="3">
    <location>
        <begin position="24"/>
        <end position="363"/>
    </location>
</feature>
<organism evidence="4 5">
    <name type="scientific">Pestalotiopsis fici (strain W106-1 / CGMCC3.15140)</name>
    <dbReference type="NCBI Taxonomy" id="1229662"/>
    <lineage>
        <taxon>Eukaryota</taxon>
        <taxon>Fungi</taxon>
        <taxon>Dikarya</taxon>
        <taxon>Ascomycota</taxon>
        <taxon>Pezizomycotina</taxon>
        <taxon>Sordariomycetes</taxon>
        <taxon>Xylariomycetidae</taxon>
        <taxon>Amphisphaeriales</taxon>
        <taxon>Sporocadaceae</taxon>
        <taxon>Pestalotiopsis</taxon>
    </lineage>
</organism>
<dbReference type="GeneID" id="19278875"/>
<sequence length="389" mass="42985">MDDFEVKLALATDPRQRDLLGALGLVVNSKGETLYQHVAGYQNLALDAAPLDPDSTLFMASAGKFLTHIAALVLVEREHIGIDESVYRLLPELEKLRVISPSTDEAAKFTLRPAQTIITLRHMLTHSSGIGSGEDSLTELWRQAIPAQEFPEGTPPIVKLFSTPLLSDPGEGWHYGHSIHWLQLLIARACGIPFVQCMQELIFDPLGLNHTTYTSRLRPDVSGKLLQCVERKEDGSLGIPEPEKALQGLVMSVTDMKAVLVDLIGPKSKLLTQKHVNLLFEPAFEHSSAALQTILKDEDTFAKTIGLAVDKRPAINFTCAGGLVTEEPVWATCLPAKTLTWNGWPNLIWTMNRERGIATLFATQLIPVDDEKALLHMTRFLKSAWIKFG</sequence>
<dbReference type="PANTHER" id="PTHR43283:SF17">
    <property type="entry name" value="(LOVD), PUTATIVE (AFU_ORTHOLOGUE AFUA_5G00920)-RELATED"/>
    <property type="match status" value="1"/>
</dbReference>
<dbReference type="GO" id="GO:0016787">
    <property type="term" value="F:hydrolase activity"/>
    <property type="evidence" value="ECO:0007669"/>
    <property type="project" value="UniProtKB-KW"/>
</dbReference>
<dbReference type="OMA" id="IWTMNRE"/>
<protein>
    <recommendedName>
        <fullName evidence="3">Beta-lactamase-related domain-containing protein</fullName>
    </recommendedName>
</protein>
<dbReference type="InterPro" id="IPR012338">
    <property type="entry name" value="Beta-lactam/transpept-like"/>
</dbReference>